<dbReference type="NCBIfam" id="TIGR01695">
    <property type="entry name" value="murJ_mviN"/>
    <property type="match status" value="1"/>
</dbReference>
<evidence type="ECO:0000256" key="6">
    <source>
        <dbReference type="ARBA" id="ARBA00022989"/>
    </source>
</evidence>
<dbReference type="OrthoDB" id="9804143at2"/>
<dbReference type="Pfam" id="PF03023">
    <property type="entry name" value="MurJ"/>
    <property type="match status" value="1"/>
</dbReference>
<evidence type="ECO:0000256" key="1">
    <source>
        <dbReference type="ARBA" id="ARBA00004651"/>
    </source>
</evidence>
<comment type="pathway">
    <text evidence="8">Cell wall biogenesis; peptidoglycan biosynthesis.</text>
</comment>
<feature type="transmembrane region" description="Helical" evidence="8">
    <location>
        <begin position="302"/>
        <end position="320"/>
    </location>
</feature>
<dbReference type="GO" id="GO:0034204">
    <property type="term" value="P:lipid translocation"/>
    <property type="evidence" value="ECO:0007669"/>
    <property type="project" value="TreeGrafter"/>
</dbReference>
<feature type="transmembrane region" description="Helical" evidence="8">
    <location>
        <begin position="78"/>
        <end position="100"/>
    </location>
</feature>
<feature type="transmembrane region" description="Helical" evidence="8">
    <location>
        <begin position="400"/>
        <end position="419"/>
    </location>
</feature>
<dbReference type="HAMAP" id="MF_02078">
    <property type="entry name" value="MurJ_MviN"/>
    <property type="match status" value="1"/>
</dbReference>
<feature type="transmembrane region" description="Helical" evidence="8">
    <location>
        <begin position="340"/>
        <end position="360"/>
    </location>
</feature>
<comment type="function">
    <text evidence="8 9">Involved in peptidoglycan biosynthesis. Transports lipid-linked peptidoglycan precursors from the inner to the outer leaflet of the cytoplasmic membrane.</text>
</comment>
<sequence length="483" mass="53839">MRLLKILGAVAVINVLARLLGFAREVIIGYQYGTSFEADSIITAFTIPNFFYIVLGGAVTTAFISVYSKLDESRKKQFVQTIFTWLTITVGVLTLLFMVFSDLWIQTFFSGMSSAAMELTSNLFIWMAPSTFFLVIGMWLSGVMNVYGSFRLTAFSTLAFNAVFVLLGVVLTPSISVYSYGLGATIGAVVMVLVLVRSIRREQLVSFRFVFEKSPDTKRFLKLAIPILFGGATLQFYFLIQRIFAADLDQGAIASLNYASKMTQFPQAVLMTSVTTVIYPMLAKAAGAADFKKMEDIYQKGFRWLTVLLVPATVFVYFFAEEIIQAVFEYGNFNSDSTRYTFPLLQILSLSMLTLALNTYVTRFFYAMENSYLPIIYNVISIFVINIIVVQVFIDEYGASAIAMGTVIGTAVNLVLLMMDARRKYKYQLSDRKTLAILFAYLVGTSVVIWASSLLPIESVYLYLIPGGLITAGSVLGGLRLFR</sequence>
<dbReference type="InterPro" id="IPR051050">
    <property type="entry name" value="Lipid_II_flippase_MurJ/MviN"/>
</dbReference>
<evidence type="ECO:0000256" key="9">
    <source>
        <dbReference type="PIRNR" id="PIRNR002869"/>
    </source>
</evidence>
<keyword evidence="6 8" id="KW-1133">Transmembrane helix</keyword>
<evidence type="ECO:0000313" key="10">
    <source>
        <dbReference type="EMBL" id="QDP41477.1"/>
    </source>
</evidence>
<feature type="transmembrane region" description="Helical" evidence="8">
    <location>
        <begin position="435"/>
        <end position="455"/>
    </location>
</feature>
<evidence type="ECO:0000256" key="7">
    <source>
        <dbReference type="ARBA" id="ARBA00023136"/>
    </source>
</evidence>
<feature type="transmembrane region" description="Helical" evidence="8">
    <location>
        <begin position="41"/>
        <end position="66"/>
    </location>
</feature>
<keyword evidence="4 8" id="KW-0133">Cell shape</keyword>
<feature type="transmembrane region" description="Helical" evidence="8">
    <location>
        <begin position="220"/>
        <end position="244"/>
    </location>
</feature>
<accession>A0A516KJA4</accession>
<dbReference type="PANTHER" id="PTHR47019">
    <property type="entry name" value="LIPID II FLIPPASE MURJ"/>
    <property type="match status" value="1"/>
</dbReference>
<keyword evidence="3 8" id="KW-0812">Transmembrane</keyword>
<name>A0A516KJA4_9BACI</name>
<dbReference type="PRINTS" id="PR01806">
    <property type="entry name" value="VIRFACTRMVIN"/>
</dbReference>
<dbReference type="KEGG" id="aqt:FN924_15625"/>
<feature type="transmembrane region" description="Helical" evidence="8">
    <location>
        <begin position="177"/>
        <end position="199"/>
    </location>
</feature>
<dbReference type="EMBL" id="CP041666">
    <property type="protein sequence ID" value="QDP41477.1"/>
    <property type="molecule type" value="Genomic_DNA"/>
</dbReference>
<organism evidence="10 11">
    <name type="scientific">Radiobacillus deserti</name>
    <dbReference type="NCBI Taxonomy" id="2594883"/>
    <lineage>
        <taxon>Bacteria</taxon>
        <taxon>Bacillati</taxon>
        <taxon>Bacillota</taxon>
        <taxon>Bacilli</taxon>
        <taxon>Bacillales</taxon>
        <taxon>Bacillaceae</taxon>
        <taxon>Radiobacillus</taxon>
    </lineage>
</organism>
<comment type="similarity">
    <text evidence="8 9">Belongs to the MurJ/MviN family.</text>
</comment>
<dbReference type="InterPro" id="IPR004268">
    <property type="entry name" value="MurJ"/>
</dbReference>
<gene>
    <name evidence="8 10" type="primary">murJ</name>
    <name evidence="10" type="ORF">FN924_15625</name>
</gene>
<dbReference type="GO" id="GO:0005886">
    <property type="term" value="C:plasma membrane"/>
    <property type="evidence" value="ECO:0007669"/>
    <property type="project" value="UniProtKB-SubCell"/>
</dbReference>
<comment type="subcellular location">
    <subcellularLocation>
        <location evidence="1 8">Cell membrane</location>
        <topology evidence="1 8">Multi-pass membrane protein</topology>
    </subcellularLocation>
</comment>
<keyword evidence="11" id="KW-1185">Reference proteome</keyword>
<dbReference type="GO" id="GO:0009252">
    <property type="term" value="P:peptidoglycan biosynthetic process"/>
    <property type="evidence" value="ECO:0007669"/>
    <property type="project" value="UniProtKB-UniRule"/>
</dbReference>
<evidence type="ECO:0000256" key="4">
    <source>
        <dbReference type="ARBA" id="ARBA00022960"/>
    </source>
</evidence>
<protein>
    <recommendedName>
        <fullName evidence="8">Probable lipid II flippase MurJ</fullName>
    </recommendedName>
</protein>
<dbReference type="PANTHER" id="PTHR47019:SF1">
    <property type="entry name" value="LIPID II FLIPPASE MURJ"/>
    <property type="match status" value="1"/>
</dbReference>
<evidence type="ECO:0000256" key="2">
    <source>
        <dbReference type="ARBA" id="ARBA00022475"/>
    </source>
</evidence>
<dbReference type="CDD" id="cd13123">
    <property type="entry name" value="MATE_MurJ_like"/>
    <property type="match status" value="1"/>
</dbReference>
<evidence type="ECO:0000256" key="5">
    <source>
        <dbReference type="ARBA" id="ARBA00022984"/>
    </source>
</evidence>
<evidence type="ECO:0000313" key="11">
    <source>
        <dbReference type="Proteomes" id="UP000315215"/>
    </source>
</evidence>
<evidence type="ECO:0000256" key="8">
    <source>
        <dbReference type="HAMAP-Rule" id="MF_02078"/>
    </source>
</evidence>
<keyword evidence="7 8" id="KW-0472">Membrane</keyword>
<dbReference type="GO" id="GO:0071555">
    <property type="term" value="P:cell wall organization"/>
    <property type="evidence" value="ECO:0007669"/>
    <property type="project" value="UniProtKB-UniRule"/>
</dbReference>
<keyword evidence="8 9" id="KW-0813">Transport</keyword>
<dbReference type="GO" id="GO:0015648">
    <property type="term" value="F:lipid-linked peptidoglycan transporter activity"/>
    <property type="evidence" value="ECO:0007669"/>
    <property type="project" value="UniProtKB-UniRule"/>
</dbReference>
<feature type="transmembrane region" description="Helical" evidence="8">
    <location>
        <begin position="461"/>
        <end position="482"/>
    </location>
</feature>
<proteinExistence type="inferred from homology"/>
<keyword evidence="5 8" id="KW-0573">Peptidoglycan synthesis</keyword>
<feature type="transmembrane region" description="Helical" evidence="8">
    <location>
        <begin position="264"/>
        <end position="282"/>
    </location>
</feature>
<dbReference type="Proteomes" id="UP000315215">
    <property type="component" value="Chromosome"/>
</dbReference>
<keyword evidence="2 8" id="KW-1003">Cell membrane</keyword>
<dbReference type="GO" id="GO:0008360">
    <property type="term" value="P:regulation of cell shape"/>
    <property type="evidence" value="ECO:0007669"/>
    <property type="project" value="UniProtKB-UniRule"/>
</dbReference>
<feature type="transmembrane region" description="Helical" evidence="8">
    <location>
        <begin position="372"/>
        <end position="394"/>
    </location>
</feature>
<keyword evidence="8 9" id="KW-0961">Cell wall biogenesis/degradation</keyword>
<dbReference type="AlphaFoldDB" id="A0A516KJA4"/>
<feature type="transmembrane region" description="Helical" evidence="8">
    <location>
        <begin position="152"/>
        <end position="171"/>
    </location>
</feature>
<dbReference type="RefSeq" id="WP_143896061.1">
    <property type="nucleotide sequence ID" value="NZ_CP041666.1"/>
</dbReference>
<reference evidence="10 11" key="1">
    <citation type="submission" date="2019-07" db="EMBL/GenBank/DDBJ databases">
        <authorList>
            <person name="Li J."/>
        </authorList>
    </citation>
    <scope>NUCLEOTIDE SEQUENCE [LARGE SCALE GENOMIC DNA]</scope>
    <source>
        <strain evidence="10 11">TKL69</strain>
    </source>
</reference>
<dbReference type="UniPathway" id="UPA00219"/>
<feature type="transmembrane region" description="Helical" evidence="8">
    <location>
        <begin position="120"/>
        <end position="140"/>
    </location>
</feature>
<dbReference type="PIRSF" id="PIRSF002869">
    <property type="entry name" value="MviN"/>
    <property type="match status" value="1"/>
</dbReference>
<evidence type="ECO:0000256" key="3">
    <source>
        <dbReference type="ARBA" id="ARBA00022692"/>
    </source>
</evidence>